<proteinExistence type="predicted"/>
<dbReference type="EMBL" id="AP014960">
    <property type="protein sequence ID" value="BAS90907.1"/>
    <property type="molecule type" value="Genomic_DNA"/>
</dbReference>
<organism evidence="2 3">
    <name type="scientific">Oryza sativa subsp. japonica</name>
    <name type="common">Rice</name>
    <dbReference type="NCBI Taxonomy" id="39947"/>
    <lineage>
        <taxon>Eukaryota</taxon>
        <taxon>Viridiplantae</taxon>
        <taxon>Streptophyta</taxon>
        <taxon>Embryophyta</taxon>
        <taxon>Tracheophyta</taxon>
        <taxon>Spermatophyta</taxon>
        <taxon>Magnoliopsida</taxon>
        <taxon>Liliopsida</taxon>
        <taxon>Poales</taxon>
        <taxon>Poaceae</taxon>
        <taxon>BOP clade</taxon>
        <taxon>Oryzoideae</taxon>
        <taxon>Oryzeae</taxon>
        <taxon>Oryzinae</taxon>
        <taxon>Oryza</taxon>
        <taxon>Oryza sativa</taxon>
    </lineage>
</organism>
<feature type="compositionally biased region" description="Low complexity" evidence="1">
    <location>
        <begin position="122"/>
        <end position="133"/>
    </location>
</feature>
<dbReference type="InParanoid" id="A0A0P0WEI6"/>
<evidence type="ECO:0000313" key="2">
    <source>
        <dbReference type="EMBL" id="BAS90907.1"/>
    </source>
</evidence>
<dbReference type="Proteomes" id="UP000059680">
    <property type="component" value="Chromosome 4"/>
</dbReference>
<protein>
    <submittedName>
        <fullName evidence="2">Os04g0607300 protein</fullName>
    </submittedName>
</protein>
<feature type="region of interest" description="Disordered" evidence="1">
    <location>
        <begin position="1"/>
        <end position="223"/>
    </location>
</feature>
<sequence length="223" mass="24158">MDPAADGQIQPGTGDDQLERAAAALPKPTPTLDRHRRRRRDHGGSEPPLLSPDHRDAASACRSPHLLGADHSPSPDLERRRALPLLHLSRRLHLPSPPPWVPPSSREETGPPDLARDAKSGAAAAVPHQAASAQLFRTLSPPRAQPNALTPTPMPPHRRRPQLVGVVGTDPRPRGRRKAPPPPSSQPRGFRRSARAAARWRREEGGGGRRPCRPCPWSGTGAH</sequence>
<name>A0A0P0WEI6_ORYSJ</name>
<feature type="compositionally biased region" description="Basic and acidic residues" evidence="1">
    <location>
        <begin position="105"/>
        <end position="119"/>
    </location>
</feature>
<keyword evidence="3" id="KW-1185">Reference proteome</keyword>
<dbReference type="AlphaFoldDB" id="A0A0P0WEI6"/>
<evidence type="ECO:0000313" key="3">
    <source>
        <dbReference type="Proteomes" id="UP000059680"/>
    </source>
</evidence>
<reference evidence="2 3" key="2">
    <citation type="journal article" date="2013" name="Plant Cell Physiol.">
        <title>Rice Annotation Project Database (RAP-DB): an integrative and interactive database for rice genomics.</title>
        <authorList>
            <person name="Sakai H."/>
            <person name="Lee S.S."/>
            <person name="Tanaka T."/>
            <person name="Numa H."/>
            <person name="Kim J."/>
            <person name="Kawahara Y."/>
            <person name="Wakimoto H."/>
            <person name="Yang C.C."/>
            <person name="Iwamoto M."/>
            <person name="Abe T."/>
            <person name="Yamada Y."/>
            <person name="Muto A."/>
            <person name="Inokuchi H."/>
            <person name="Ikemura T."/>
            <person name="Matsumoto T."/>
            <person name="Sasaki T."/>
            <person name="Itoh T."/>
        </authorList>
    </citation>
    <scope>NUCLEOTIDE SEQUENCE [LARGE SCALE GENOMIC DNA]</scope>
    <source>
        <strain evidence="3">cv. Nipponbare</strain>
    </source>
</reference>
<accession>A0A0P0WEI6</accession>
<reference evidence="3" key="1">
    <citation type="journal article" date="2005" name="Nature">
        <title>The map-based sequence of the rice genome.</title>
        <authorList>
            <consortium name="International rice genome sequencing project (IRGSP)"/>
            <person name="Matsumoto T."/>
            <person name="Wu J."/>
            <person name="Kanamori H."/>
            <person name="Katayose Y."/>
            <person name="Fujisawa M."/>
            <person name="Namiki N."/>
            <person name="Mizuno H."/>
            <person name="Yamamoto K."/>
            <person name="Antonio B.A."/>
            <person name="Baba T."/>
            <person name="Sakata K."/>
            <person name="Nagamura Y."/>
            <person name="Aoki H."/>
            <person name="Arikawa K."/>
            <person name="Arita K."/>
            <person name="Bito T."/>
            <person name="Chiden Y."/>
            <person name="Fujitsuka N."/>
            <person name="Fukunaka R."/>
            <person name="Hamada M."/>
            <person name="Harada C."/>
            <person name="Hayashi A."/>
            <person name="Hijishita S."/>
            <person name="Honda M."/>
            <person name="Hosokawa S."/>
            <person name="Ichikawa Y."/>
            <person name="Idonuma A."/>
            <person name="Iijima M."/>
            <person name="Ikeda M."/>
            <person name="Ikeno M."/>
            <person name="Ito K."/>
            <person name="Ito S."/>
            <person name="Ito T."/>
            <person name="Ito Y."/>
            <person name="Ito Y."/>
            <person name="Iwabuchi A."/>
            <person name="Kamiya K."/>
            <person name="Karasawa W."/>
            <person name="Kurita K."/>
            <person name="Katagiri S."/>
            <person name="Kikuta A."/>
            <person name="Kobayashi H."/>
            <person name="Kobayashi N."/>
            <person name="Machita K."/>
            <person name="Maehara T."/>
            <person name="Masukawa M."/>
            <person name="Mizubayashi T."/>
            <person name="Mukai Y."/>
            <person name="Nagasaki H."/>
            <person name="Nagata Y."/>
            <person name="Naito S."/>
            <person name="Nakashima M."/>
            <person name="Nakama Y."/>
            <person name="Nakamichi Y."/>
            <person name="Nakamura M."/>
            <person name="Meguro A."/>
            <person name="Negishi M."/>
            <person name="Ohta I."/>
            <person name="Ohta T."/>
            <person name="Okamoto M."/>
            <person name="Ono N."/>
            <person name="Saji S."/>
            <person name="Sakaguchi M."/>
            <person name="Sakai K."/>
            <person name="Shibata M."/>
            <person name="Shimokawa T."/>
            <person name="Song J."/>
            <person name="Takazaki Y."/>
            <person name="Terasawa K."/>
            <person name="Tsugane M."/>
            <person name="Tsuji K."/>
            <person name="Ueda S."/>
            <person name="Waki K."/>
            <person name="Yamagata H."/>
            <person name="Yamamoto M."/>
            <person name="Yamamoto S."/>
            <person name="Yamane H."/>
            <person name="Yoshiki S."/>
            <person name="Yoshihara R."/>
            <person name="Yukawa K."/>
            <person name="Zhong H."/>
            <person name="Yano M."/>
            <person name="Yuan Q."/>
            <person name="Ouyang S."/>
            <person name="Liu J."/>
            <person name="Jones K.M."/>
            <person name="Gansberger K."/>
            <person name="Moffat K."/>
            <person name="Hill J."/>
            <person name="Bera J."/>
            <person name="Fadrosh D."/>
            <person name="Jin S."/>
            <person name="Johri S."/>
            <person name="Kim M."/>
            <person name="Overton L."/>
            <person name="Reardon M."/>
            <person name="Tsitrin T."/>
            <person name="Vuong H."/>
            <person name="Weaver B."/>
            <person name="Ciecko A."/>
            <person name="Tallon L."/>
            <person name="Jackson J."/>
            <person name="Pai G."/>
            <person name="Aken S.V."/>
            <person name="Utterback T."/>
            <person name="Reidmuller S."/>
            <person name="Feldblyum T."/>
            <person name="Hsiao J."/>
            <person name="Zismann V."/>
            <person name="Iobst S."/>
            <person name="de Vazeille A.R."/>
            <person name="Buell C.R."/>
            <person name="Ying K."/>
            <person name="Li Y."/>
            <person name="Lu T."/>
            <person name="Huang Y."/>
            <person name="Zhao Q."/>
            <person name="Feng Q."/>
            <person name="Zhang L."/>
            <person name="Zhu J."/>
            <person name="Weng Q."/>
            <person name="Mu J."/>
            <person name="Lu Y."/>
            <person name="Fan D."/>
            <person name="Liu Y."/>
            <person name="Guan J."/>
            <person name="Zhang Y."/>
            <person name="Yu S."/>
            <person name="Liu X."/>
            <person name="Zhang Y."/>
            <person name="Hong G."/>
            <person name="Han B."/>
            <person name="Choisne N."/>
            <person name="Demange N."/>
            <person name="Orjeda G."/>
            <person name="Samain S."/>
            <person name="Cattolico L."/>
            <person name="Pelletier E."/>
            <person name="Couloux A."/>
            <person name="Segurens B."/>
            <person name="Wincker P."/>
            <person name="D'Hont A."/>
            <person name="Scarpelli C."/>
            <person name="Weissenbach J."/>
            <person name="Salanoubat M."/>
            <person name="Quetier F."/>
            <person name="Yu Y."/>
            <person name="Kim H.R."/>
            <person name="Rambo T."/>
            <person name="Currie J."/>
            <person name="Collura K."/>
            <person name="Luo M."/>
            <person name="Yang T."/>
            <person name="Ammiraju J.S.S."/>
            <person name="Engler F."/>
            <person name="Soderlund C."/>
            <person name="Wing R.A."/>
            <person name="Palmer L.E."/>
            <person name="de la Bastide M."/>
            <person name="Spiegel L."/>
            <person name="Nascimento L."/>
            <person name="Zutavern T."/>
            <person name="O'Shaughnessy A."/>
            <person name="Dike S."/>
            <person name="Dedhia N."/>
            <person name="Preston R."/>
            <person name="Balija V."/>
            <person name="McCombie W.R."/>
            <person name="Chow T."/>
            <person name="Chen H."/>
            <person name="Chung M."/>
            <person name="Chen C."/>
            <person name="Shaw J."/>
            <person name="Wu H."/>
            <person name="Hsiao K."/>
            <person name="Chao Y."/>
            <person name="Chu M."/>
            <person name="Cheng C."/>
            <person name="Hour A."/>
            <person name="Lee P."/>
            <person name="Lin S."/>
            <person name="Lin Y."/>
            <person name="Liou J."/>
            <person name="Liu S."/>
            <person name="Hsing Y."/>
            <person name="Raghuvanshi S."/>
            <person name="Mohanty A."/>
            <person name="Bharti A.K."/>
            <person name="Gaur A."/>
            <person name="Gupta V."/>
            <person name="Kumar D."/>
            <person name="Ravi V."/>
            <person name="Vij S."/>
            <person name="Kapur A."/>
            <person name="Khurana P."/>
            <person name="Khurana P."/>
            <person name="Khurana J.P."/>
            <person name="Tyagi A.K."/>
            <person name="Gaikwad K."/>
            <person name="Singh A."/>
            <person name="Dalal V."/>
            <person name="Srivastava S."/>
            <person name="Dixit A."/>
            <person name="Pal A.K."/>
            <person name="Ghazi I.A."/>
            <person name="Yadav M."/>
            <person name="Pandit A."/>
            <person name="Bhargava A."/>
            <person name="Sureshbabu K."/>
            <person name="Batra K."/>
            <person name="Sharma T.R."/>
            <person name="Mohapatra T."/>
            <person name="Singh N.K."/>
            <person name="Messing J."/>
            <person name="Nelson A.B."/>
            <person name="Fuks G."/>
            <person name="Kavchok S."/>
            <person name="Keizer G."/>
            <person name="Linton E."/>
            <person name="Llaca V."/>
            <person name="Song R."/>
            <person name="Tanyolac B."/>
            <person name="Young S."/>
            <person name="Ho-Il K."/>
            <person name="Hahn J.H."/>
            <person name="Sangsakoo G."/>
            <person name="Vanavichit A."/>
            <person name="de Mattos Luiz.A.T."/>
            <person name="Zimmer P.D."/>
            <person name="Malone G."/>
            <person name="Dellagostin O."/>
            <person name="de Oliveira A.C."/>
            <person name="Bevan M."/>
            <person name="Bancroft I."/>
            <person name="Minx P."/>
            <person name="Cordum H."/>
            <person name="Wilson R."/>
            <person name="Cheng Z."/>
            <person name="Jin W."/>
            <person name="Jiang J."/>
            <person name="Leong S.A."/>
            <person name="Iwama H."/>
            <person name="Gojobori T."/>
            <person name="Itoh T."/>
            <person name="Niimura Y."/>
            <person name="Fujii Y."/>
            <person name="Habara T."/>
            <person name="Sakai H."/>
            <person name="Sato Y."/>
            <person name="Wilson G."/>
            <person name="Kumar K."/>
            <person name="McCouch S."/>
            <person name="Juretic N."/>
            <person name="Hoen D."/>
            <person name="Wright S."/>
            <person name="Bruskiewich R."/>
            <person name="Bureau T."/>
            <person name="Miyao A."/>
            <person name="Hirochika H."/>
            <person name="Nishikawa T."/>
            <person name="Kadowaki K."/>
            <person name="Sugiura M."/>
            <person name="Burr B."/>
            <person name="Sasaki T."/>
        </authorList>
    </citation>
    <scope>NUCLEOTIDE SEQUENCE [LARGE SCALE GENOMIC DNA]</scope>
    <source>
        <strain evidence="3">cv. Nipponbare</strain>
    </source>
</reference>
<dbReference type="PaxDb" id="39947-A0A0P0WEI6"/>
<reference evidence="2 3" key="3">
    <citation type="journal article" date="2013" name="Rice">
        <title>Improvement of the Oryza sativa Nipponbare reference genome using next generation sequence and optical map data.</title>
        <authorList>
            <person name="Kawahara Y."/>
            <person name="de la Bastide M."/>
            <person name="Hamilton J.P."/>
            <person name="Kanamori H."/>
            <person name="McCombie W.R."/>
            <person name="Ouyang S."/>
            <person name="Schwartz D.C."/>
            <person name="Tanaka T."/>
            <person name="Wu J."/>
            <person name="Zhou S."/>
            <person name="Childs K.L."/>
            <person name="Davidson R.M."/>
            <person name="Lin H."/>
            <person name="Quesada-Ocampo L."/>
            <person name="Vaillancourt B."/>
            <person name="Sakai H."/>
            <person name="Lee S.S."/>
            <person name="Kim J."/>
            <person name="Numa H."/>
            <person name="Itoh T."/>
            <person name="Buell C.R."/>
            <person name="Matsumoto T."/>
        </authorList>
    </citation>
    <scope>NUCLEOTIDE SEQUENCE [LARGE SCALE GENOMIC DNA]</scope>
    <source>
        <strain evidence="3">cv. Nipponbare</strain>
    </source>
</reference>
<gene>
    <name evidence="2" type="ordered locus">Os04g0607300</name>
    <name evidence="2" type="ORF">OSNPB_040607300</name>
</gene>
<evidence type="ECO:0000256" key="1">
    <source>
        <dbReference type="SAM" id="MobiDB-lite"/>
    </source>
</evidence>